<evidence type="ECO:0000256" key="16">
    <source>
        <dbReference type="ARBA" id="ARBA00049548"/>
    </source>
</evidence>
<dbReference type="AlphaFoldDB" id="A0A5Q0M3I1"/>
<dbReference type="Pfam" id="PF00355">
    <property type="entry name" value="Rieske"/>
    <property type="match status" value="1"/>
</dbReference>
<comment type="cofactor">
    <cofactor evidence="1">
        <name>Fe cation</name>
        <dbReference type="ChEBI" id="CHEBI:24875"/>
    </cofactor>
</comment>
<gene>
    <name evidence="18" type="ORF">GFK26_09825</name>
</gene>
<comment type="subcellular location">
    <subcellularLocation>
        <location evidence="2">Membrane</location>
    </subcellularLocation>
</comment>
<dbReference type="GO" id="GO:0046872">
    <property type="term" value="F:metal ion binding"/>
    <property type="evidence" value="ECO:0007669"/>
    <property type="project" value="UniProtKB-KW"/>
</dbReference>
<proteinExistence type="inferred from homology"/>
<comment type="pathway">
    <text evidence="12">Steroid hormone biosynthesis; dafachronic acid biosynthesis.</text>
</comment>
<dbReference type="GO" id="GO:0016020">
    <property type="term" value="C:membrane"/>
    <property type="evidence" value="ECO:0007669"/>
    <property type="project" value="UniProtKB-SubCell"/>
</dbReference>
<evidence type="ECO:0000256" key="4">
    <source>
        <dbReference type="ARBA" id="ARBA00022692"/>
    </source>
</evidence>
<dbReference type="CDD" id="cd03469">
    <property type="entry name" value="Rieske_RO_Alpha_N"/>
    <property type="match status" value="1"/>
</dbReference>
<dbReference type="InterPro" id="IPR036922">
    <property type="entry name" value="Rieske_2Fe-2S_sf"/>
</dbReference>
<evidence type="ECO:0000259" key="17">
    <source>
        <dbReference type="PROSITE" id="PS51296"/>
    </source>
</evidence>
<evidence type="ECO:0000256" key="2">
    <source>
        <dbReference type="ARBA" id="ARBA00004370"/>
    </source>
</evidence>
<dbReference type="GO" id="GO:0051537">
    <property type="term" value="F:2 iron, 2 sulfur cluster binding"/>
    <property type="evidence" value="ECO:0007669"/>
    <property type="project" value="UniProtKB-KW"/>
</dbReference>
<evidence type="ECO:0000313" key="19">
    <source>
        <dbReference type="Proteomes" id="UP000326780"/>
    </source>
</evidence>
<reference evidence="18 19" key="1">
    <citation type="submission" date="2019-10" db="EMBL/GenBank/DDBJ databases">
        <title>Complete genome sequence of Variovorax paradoxus 5C-2.</title>
        <authorList>
            <person name="Gogoleva N.E."/>
            <person name="Balkin A.S."/>
        </authorList>
    </citation>
    <scope>NUCLEOTIDE SEQUENCE [LARGE SCALE GENOMIC DNA]</scope>
    <source>
        <strain evidence="18 19">5C-2</strain>
    </source>
</reference>
<comment type="similarity">
    <text evidence="13">Belongs to the cholesterol 7-desaturase family.</text>
</comment>
<evidence type="ECO:0000256" key="10">
    <source>
        <dbReference type="ARBA" id="ARBA00023014"/>
    </source>
</evidence>
<keyword evidence="8" id="KW-0560">Oxidoreductase</keyword>
<organism evidence="18 19">
    <name type="scientific">Variovorax paradoxus</name>
    <dbReference type="NCBI Taxonomy" id="34073"/>
    <lineage>
        <taxon>Bacteria</taxon>
        <taxon>Pseudomonadati</taxon>
        <taxon>Pseudomonadota</taxon>
        <taxon>Betaproteobacteria</taxon>
        <taxon>Burkholderiales</taxon>
        <taxon>Comamonadaceae</taxon>
        <taxon>Variovorax</taxon>
    </lineage>
</organism>
<accession>A0A5Q0M3I1</accession>
<keyword evidence="9" id="KW-0408">Iron</keyword>
<evidence type="ECO:0000256" key="1">
    <source>
        <dbReference type="ARBA" id="ARBA00001962"/>
    </source>
</evidence>
<name>A0A5Q0M3I1_VARPD</name>
<sequence length="365" mass="41458">MDQMRANVSENAPRSAVEMRRPLPYPNGWFALCFSHDVKAGTVRLVPFMGGELVVYRTQLGALKVVNPYCPHMGAHLGHGGRVEGENLVCPFHGLKYAPDGRCVRPEGERPIRAPMLSTWPVREWNGAVFVWRDSEGRPPDWEFPEIDLHSFGHPISSSFELGGYIQDVAENLADVAHFSAVHGFKDVEQGPLLTDGPRMECAFKQKVGNQSFHFQATWLGLGCNSVMVQFPRLGLRAYTQTMFTPIAPLRWVFRVRHVFHLAWLDRWPAPLGAPFYGLLRVFFQHWFHRENMKDLRIWDHKCFDPEPRLVPGDGPIMAYRRWAAQFYPAASPAYEVAPLKFAAAPQAQSMHFDRFAASARSSVE</sequence>
<dbReference type="InterPro" id="IPR045605">
    <property type="entry name" value="KshA-like_C"/>
</dbReference>
<evidence type="ECO:0000256" key="15">
    <source>
        <dbReference type="ARBA" id="ARBA00047853"/>
    </source>
</evidence>
<evidence type="ECO:0000256" key="9">
    <source>
        <dbReference type="ARBA" id="ARBA00023004"/>
    </source>
</evidence>
<dbReference type="PROSITE" id="PS51296">
    <property type="entry name" value="RIESKE"/>
    <property type="match status" value="1"/>
</dbReference>
<evidence type="ECO:0000256" key="13">
    <source>
        <dbReference type="ARBA" id="ARBA00025729"/>
    </source>
</evidence>
<evidence type="ECO:0000256" key="6">
    <source>
        <dbReference type="ARBA" id="ARBA00022723"/>
    </source>
</evidence>
<evidence type="ECO:0000313" key="18">
    <source>
        <dbReference type="EMBL" id="QFZ83042.1"/>
    </source>
</evidence>
<dbReference type="EC" id="1.14.19.21" evidence="14"/>
<protein>
    <recommendedName>
        <fullName evidence="14">cholesterol 7-desaturase</fullName>
        <ecNumber evidence="14">1.14.19.21</ecNumber>
    </recommendedName>
</protein>
<evidence type="ECO:0000256" key="5">
    <source>
        <dbReference type="ARBA" id="ARBA00022714"/>
    </source>
</evidence>
<dbReference type="Proteomes" id="UP000326780">
    <property type="component" value="Chromosome"/>
</dbReference>
<dbReference type="GO" id="GO:0170056">
    <property type="term" value="F:cholesterol 7-desaturase [NAD(P)H] activity"/>
    <property type="evidence" value="ECO:0007669"/>
    <property type="project" value="UniProtKB-EC"/>
</dbReference>
<evidence type="ECO:0000256" key="7">
    <source>
        <dbReference type="ARBA" id="ARBA00022989"/>
    </source>
</evidence>
<dbReference type="GO" id="GO:0008203">
    <property type="term" value="P:cholesterol metabolic process"/>
    <property type="evidence" value="ECO:0007669"/>
    <property type="project" value="InterPro"/>
</dbReference>
<dbReference type="PANTHER" id="PTHR21266">
    <property type="entry name" value="IRON-SULFUR DOMAIN CONTAINING PROTEIN"/>
    <property type="match status" value="1"/>
</dbReference>
<dbReference type="SUPFAM" id="SSF55961">
    <property type="entry name" value="Bet v1-like"/>
    <property type="match status" value="1"/>
</dbReference>
<comment type="pathway">
    <text evidence="3">Hormone biosynthesis.</text>
</comment>
<dbReference type="EMBL" id="CP045644">
    <property type="protein sequence ID" value="QFZ83042.1"/>
    <property type="molecule type" value="Genomic_DNA"/>
</dbReference>
<dbReference type="RefSeq" id="WP_153281806.1">
    <property type="nucleotide sequence ID" value="NZ_CP045644.1"/>
</dbReference>
<evidence type="ECO:0000256" key="8">
    <source>
        <dbReference type="ARBA" id="ARBA00023002"/>
    </source>
</evidence>
<keyword evidence="10" id="KW-0411">Iron-sulfur</keyword>
<keyword evidence="11" id="KW-0472">Membrane</keyword>
<comment type="catalytic activity">
    <reaction evidence="15">
        <text>cholesterol + NADH + O2 + H(+) = 7-dehydrocholesterol + NAD(+) + 2 H2O</text>
        <dbReference type="Rhea" id="RHEA:51644"/>
        <dbReference type="ChEBI" id="CHEBI:15377"/>
        <dbReference type="ChEBI" id="CHEBI:15378"/>
        <dbReference type="ChEBI" id="CHEBI:15379"/>
        <dbReference type="ChEBI" id="CHEBI:16113"/>
        <dbReference type="ChEBI" id="CHEBI:17759"/>
        <dbReference type="ChEBI" id="CHEBI:57540"/>
        <dbReference type="ChEBI" id="CHEBI:57945"/>
        <dbReference type="EC" id="1.14.19.21"/>
    </reaction>
    <physiologicalReaction direction="left-to-right" evidence="15">
        <dbReference type="Rhea" id="RHEA:51645"/>
    </physiologicalReaction>
</comment>
<comment type="catalytic activity">
    <reaction evidence="16">
        <text>cholesterol + NADPH + O2 + H(+) = 7-dehydrocholesterol + NADP(+) + 2 H2O</text>
        <dbReference type="Rhea" id="RHEA:45024"/>
        <dbReference type="ChEBI" id="CHEBI:15377"/>
        <dbReference type="ChEBI" id="CHEBI:15378"/>
        <dbReference type="ChEBI" id="CHEBI:15379"/>
        <dbReference type="ChEBI" id="CHEBI:16113"/>
        <dbReference type="ChEBI" id="CHEBI:17759"/>
        <dbReference type="ChEBI" id="CHEBI:57783"/>
        <dbReference type="ChEBI" id="CHEBI:58349"/>
        <dbReference type="EC" id="1.14.19.21"/>
    </reaction>
    <physiologicalReaction direction="left-to-right" evidence="16">
        <dbReference type="Rhea" id="RHEA:45025"/>
    </physiologicalReaction>
</comment>
<keyword evidence="7" id="KW-1133">Transmembrane helix</keyword>
<evidence type="ECO:0000256" key="3">
    <source>
        <dbReference type="ARBA" id="ARBA00004972"/>
    </source>
</evidence>
<dbReference type="Gene3D" id="2.102.10.10">
    <property type="entry name" value="Rieske [2Fe-2S] iron-sulphur domain"/>
    <property type="match status" value="1"/>
</dbReference>
<evidence type="ECO:0000256" key="14">
    <source>
        <dbReference type="ARBA" id="ARBA00026095"/>
    </source>
</evidence>
<evidence type="ECO:0000256" key="11">
    <source>
        <dbReference type="ARBA" id="ARBA00023136"/>
    </source>
</evidence>
<dbReference type="Pfam" id="PF19298">
    <property type="entry name" value="KshA_C"/>
    <property type="match status" value="1"/>
</dbReference>
<evidence type="ECO:0000256" key="12">
    <source>
        <dbReference type="ARBA" id="ARBA00025712"/>
    </source>
</evidence>
<keyword evidence="5" id="KW-0001">2Fe-2S</keyword>
<feature type="domain" description="Rieske" evidence="17">
    <location>
        <begin position="30"/>
        <end position="131"/>
    </location>
</feature>
<dbReference type="GO" id="GO:0005737">
    <property type="term" value="C:cytoplasm"/>
    <property type="evidence" value="ECO:0007669"/>
    <property type="project" value="TreeGrafter"/>
</dbReference>
<dbReference type="InterPro" id="IPR050584">
    <property type="entry name" value="Cholesterol_7-desaturase"/>
</dbReference>
<keyword evidence="6" id="KW-0479">Metal-binding</keyword>
<dbReference type="InterPro" id="IPR017941">
    <property type="entry name" value="Rieske_2Fe-2S"/>
</dbReference>
<dbReference type="PANTHER" id="PTHR21266:SF32">
    <property type="entry name" value="CHOLESTEROL 7-DESATURASE NVD"/>
    <property type="match status" value="1"/>
</dbReference>
<keyword evidence="4" id="KW-0812">Transmembrane</keyword>
<dbReference type="SUPFAM" id="SSF50022">
    <property type="entry name" value="ISP domain"/>
    <property type="match status" value="1"/>
</dbReference>
<dbReference type="Gene3D" id="3.90.380.10">
    <property type="entry name" value="Naphthalene 1,2-dioxygenase Alpha Subunit, Chain A, domain 1"/>
    <property type="match status" value="1"/>
</dbReference>